<dbReference type="Proteomes" id="UP000442535">
    <property type="component" value="Unassembled WGS sequence"/>
</dbReference>
<keyword evidence="2" id="KW-1185">Reference proteome</keyword>
<accession>A0A7K0K217</accession>
<dbReference type="Pfam" id="PF11248">
    <property type="entry name" value="DUF3046"/>
    <property type="match status" value="1"/>
</dbReference>
<evidence type="ECO:0000313" key="2">
    <source>
        <dbReference type="Proteomes" id="UP000442535"/>
    </source>
</evidence>
<evidence type="ECO:0000313" key="1">
    <source>
        <dbReference type="EMBL" id="MST49523.1"/>
    </source>
</evidence>
<dbReference type="EMBL" id="VUMY01000006">
    <property type="protein sequence ID" value="MST49523.1"/>
    <property type="molecule type" value="Genomic_DNA"/>
</dbReference>
<reference evidence="1 2" key="1">
    <citation type="submission" date="2019-08" db="EMBL/GenBank/DDBJ databases">
        <title>In-depth cultivation of the pig gut microbiome towards novel bacterial diversity and tailored functional studies.</title>
        <authorList>
            <person name="Wylensek D."/>
            <person name="Hitch T.C.A."/>
            <person name="Clavel T."/>
        </authorList>
    </citation>
    <scope>NUCLEOTIDE SEQUENCE [LARGE SCALE GENOMIC DNA]</scope>
    <source>
        <strain evidence="1 2">RF-GAM-744-WT-7</strain>
    </source>
</reference>
<proteinExistence type="predicted"/>
<dbReference type="InterPro" id="IPR021408">
    <property type="entry name" value="DUF3046"/>
</dbReference>
<name>A0A7K0K217_9ACTO</name>
<protein>
    <submittedName>
        <fullName evidence="1">DUF3046 domain-containing protein</fullName>
    </submittedName>
</protein>
<dbReference type="AlphaFoldDB" id="A0A7K0K217"/>
<organism evidence="1 2">
    <name type="scientific">Mobiluncus porci</name>
    <dbReference type="NCBI Taxonomy" id="2652278"/>
    <lineage>
        <taxon>Bacteria</taxon>
        <taxon>Bacillati</taxon>
        <taxon>Actinomycetota</taxon>
        <taxon>Actinomycetes</taxon>
        <taxon>Actinomycetales</taxon>
        <taxon>Actinomycetaceae</taxon>
        <taxon>Mobiluncus</taxon>
    </lineage>
</organism>
<sequence length="74" mass="8393">MTRSMFNAAVDAVFPRGLGVSLVTDQVLTEFGATAEASLDKGADPLEVWQALLRETDRDTEENLFWHRRDLKRK</sequence>
<gene>
    <name evidence="1" type="ORF">FYJ63_04640</name>
</gene>
<comment type="caution">
    <text evidence="1">The sequence shown here is derived from an EMBL/GenBank/DDBJ whole genome shotgun (WGS) entry which is preliminary data.</text>
</comment>